<dbReference type="Proteomes" id="UP000807342">
    <property type="component" value="Unassembled WGS sequence"/>
</dbReference>
<dbReference type="EMBL" id="MU151156">
    <property type="protein sequence ID" value="KAF9448592.1"/>
    <property type="molecule type" value="Genomic_DNA"/>
</dbReference>
<proteinExistence type="predicted"/>
<evidence type="ECO:0000313" key="2">
    <source>
        <dbReference type="EMBL" id="KAF9448592.1"/>
    </source>
</evidence>
<dbReference type="AlphaFoldDB" id="A0A9P5XC11"/>
<keyword evidence="3" id="KW-1185">Reference proteome</keyword>
<evidence type="ECO:0000313" key="3">
    <source>
        <dbReference type="Proteomes" id="UP000807342"/>
    </source>
</evidence>
<organism evidence="2 3">
    <name type="scientific">Macrolepiota fuliginosa MF-IS2</name>
    <dbReference type="NCBI Taxonomy" id="1400762"/>
    <lineage>
        <taxon>Eukaryota</taxon>
        <taxon>Fungi</taxon>
        <taxon>Dikarya</taxon>
        <taxon>Basidiomycota</taxon>
        <taxon>Agaricomycotina</taxon>
        <taxon>Agaricomycetes</taxon>
        <taxon>Agaricomycetidae</taxon>
        <taxon>Agaricales</taxon>
        <taxon>Agaricineae</taxon>
        <taxon>Agaricaceae</taxon>
        <taxon>Macrolepiota</taxon>
    </lineage>
</organism>
<comment type="caution">
    <text evidence="2">The sequence shown here is derived from an EMBL/GenBank/DDBJ whole genome shotgun (WGS) entry which is preliminary data.</text>
</comment>
<protein>
    <submittedName>
        <fullName evidence="2">Uncharacterized protein</fullName>
    </submittedName>
</protein>
<sequence>MRLTRSIAQKLNTPIDNIRIEFEDDGVCRLTTGSLTGKGTHTKWFYPEGTTSISQRKGGEDRQGKKMEYRPKNARDLAACAAFNPRSEGSSPAMSSRQATPALEDLPRHANHQGGRDMDICSDSTELLDEVGEAEELKRLERSREEKPLPDLPYDRIMRRISLEATVILDDAYF</sequence>
<gene>
    <name evidence="2" type="ORF">P691DRAFT_800527</name>
</gene>
<reference evidence="2" key="1">
    <citation type="submission" date="2020-11" db="EMBL/GenBank/DDBJ databases">
        <authorList>
            <consortium name="DOE Joint Genome Institute"/>
            <person name="Ahrendt S."/>
            <person name="Riley R."/>
            <person name="Andreopoulos W."/>
            <person name="Labutti K."/>
            <person name="Pangilinan J."/>
            <person name="Ruiz-Duenas F.J."/>
            <person name="Barrasa J.M."/>
            <person name="Sanchez-Garcia M."/>
            <person name="Camarero S."/>
            <person name="Miyauchi S."/>
            <person name="Serrano A."/>
            <person name="Linde D."/>
            <person name="Babiker R."/>
            <person name="Drula E."/>
            <person name="Ayuso-Fernandez I."/>
            <person name="Pacheco R."/>
            <person name="Padilla G."/>
            <person name="Ferreira P."/>
            <person name="Barriuso J."/>
            <person name="Kellner H."/>
            <person name="Castanera R."/>
            <person name="Alfaro M."/>
            <person name="Ramirez L."/>
            <person name="Pisabarro A.G."/>
            <person name="Kuo A."/>
            <person name="Tritt A."/>
            <person name="Lipzen A."/>
            <person name="He G."/>
            <person name="Yan M."/>
            <person name="Ng V."/>
            <person name="Cullen D."/>
            <person name="Martin F."/>
            <person name="Rosso M.-N."/>
            <person name="Henrissat B."/>
            <person name="Hibbett D."/>
            <person name="Martinez A.T."/>
            <person name="Grigoriev I.V."/>
        </authorList>
    </citation>
    <scope>NUCLEOTIDE SEQUENCE</scope>
    <source>
        <strain evidence="2">MF-IS2</strain>
    </source>
</reference>
<accession>A0A9P5XC11</accession>
<feature type="region of interest" description="Disordered" evidence="1">
    <location>
        <begin position="50"/>
        <end position="71"/>
    </location>
</feature>
<feature type="region of interest" description="Disordered" evidence="1">
    <location>
        <begin position="84"/>
        <end position="118"/>
    </location>
</feature>
<name>A0A9P5XC11_9AGAR</name>
<dbReference type="OrthoDB" id="10524699at2759"/>
<feature type="compositionally biased region" description="Basic and acidic residues" evidence="1">
    <location>
        <begin position="57"/>
        <end position="71"/>
    </location>
</feature>
<evidence type="ECO:0000256" key="1">
    <source>
        <dbReference type="SAM" id="MobiDB-lite"/>
    </source>
</evidence>
<feature type="compositionally biased region" description="Polar residues" evidence="1">
    <location>
        <begin position="87"/>
        <end position="99"/>
    </location>
</feature>